<evidence type="ECO:0000256" key="2">
    <source>
        <dbReference type="ARBA" id="ARBA00022679"/>
    </source>
</evidence>
<protein>
    <submittedName>
        <fullName evidence="5">Methyltransferase domain-containing protein</fullName>
    </submittedName>
</protein>
<dbReference type="GO" id="GO:0032259">
    <property type="term" value="P:methylation"/>
    <property type="evidence" value="ECO:0007669"/>
    <property type="project" value="UniProtKB-KW"/>
</dbReference>
<dbReference type="EMBL" id="FMYG01000001">
    <property type="protein sequence ID" value="SDB82427.1"/>
    <property type="molecule type" value="Genomic_DNA"/>
</dbReference>
<dbReference type="Pfam" id="PF13649">
    <property type="entry name" value="Methyltransf_25"/>
    <property type="match status" value="1"/>
</dbReference>
<evidence type="ECO:0000259" key="4">
    <source>
        <dbReference type="Pfam" id="PF13649"/>
    </source>
</evidence>
<dbReference type="GO" id="GO:0008168">
    <property type="term" value="F:methyltransferase activity"/>
    <property type="evidence" value="ECO:0007669"/>
    <property type="project" value="UniProtKB-KW"/>
</dbReference>
<evidence type="ECO:0000256" key="1">
    <source>
        <dbReference type="ARBA" id="ARBA00022603"/>
    </source>
</evidence>
<feature type="domain" description="Methyltransferase" evidence="4">
    <location>
        <begin position="44"/>
        <end position="134"/>
    </location>
</feature>
<keyword evidence="1 5" id="KW-0489">Methyltransferase</keyword>
<dbReference type="STRING" id="993073.AS029_00660"/>
<dbReference type="Gene3D" id="3.40.50.150">
    <property type="entry name" value="Vaccinia Virus protein VP39"/>
    <property type="match status" value="1"/>
</dbReference>
<evidence type="ECO:0000313" key="6">
    <source>
        <dbReference type="Proteomes" id="UP000183203"/>
    </source>
</evidence>
<evidence type="ECO:0000313" key="5">
    <source>
        <dbReference type="EMBL" id="SDB82427.1"/>
    </source>
</evidence>
<dbReference type="PANTHER" id="PTHR43464:SF19">
    <property type="entry name" value="UBIQUINONE BIOSYNTHESIS O-METHYLTRANSFERASE, MITOCHONDRIAL"/>
    <property type="match status" value="1"/>
</dbReference>
<dbReference type="SUPFAM" id="SSF53335">
    <property type="entry name" value="S-adenosyl-L-methionine-dependent methyltransferases"/>
    <property type="match status" value="1"/>
</dbReference>
<gene>
    <name evidence="5" type="ORF">SAMN05216418_0364</name>
</gene>
<name>A0A1G6GKA6_9MICO</name>
<dbReference type="InterPro" id="IPR029063">
    <property type="entry name" value="SAM-dependent_MTases_sf"/>
</dbReference>
<dbReference type="RefSeq" id="WP_058230697.1">
    <property type="nucleotide sequence ID" value="NZ_FMYG01000001.1"/>
</dbReference>
<keyword evidence="2 5" id="KW-0808">Transferase</keyword>
<sequence>MPTPAAAYDARAAEYIDLLGSMAAVHPSDRQLVDTWASTLTGPVLDAGCGPGHWTAHLAARGLDARGVDLVPRFIAHATAAHPGIPFRLGSIDDLQETPASLGGILSWFSTIHHDPASIETPLREFARVVRPGGGLLVGFFTGSKVEAFDHAVAEAFRWPVADLRRRVDAAGFDVVETRTRETRGARPVDALVCVRRG</sequence>
<proteinExistence type="predicted"/>
<dbReference type="PANTHER" id="PTHR43464">
    <property type="entry name" value="METHYLTRANSFERASE"/>
    <property type="match status" value="1"/>
</dbReference>
<accession>A0A1G6GKA6</accession>
<dbReference type="InterPro" id="IPR041698">
    <property type="entry name" value="Methyltransf_25"/>
</dbReference>
<organism evidence="5 6">
    <name type="scientific">Microbacterium enclense</name>
    <dbReference type="NCBI Taxonomy" id="993073"/>
    <lineage>
        <taxon>Bacteria</taxon>
        <taxon>Bacillati</taxon>
        <taxon>Actinomycetota</taxon>
        <taxon>Actinomycetes</taxon>
        <taxon>Micrococcales</taxon>
        <taxon>Microbacteriaceae</taxon>
        <taxon>Microbacterium</taxon>
    </lineage>
</organism>
<keyword evidence="3" id="KW-0949">S-adenosyl-L-methionine</keyword>
<reference evidence="5 6" key="1">
    <citation type="submission" date="2016-09" db="EMBL/GenBank/DDBJ databases">
        <authorList>
            <person name="Capua I."/>
            <person name="De Benedictis P."/>
            <person name="Joannis T."/>
            <person name="Lombin L.H."/>
            <person name="Cattoli G."/>
        </authorList>
    </citation>
    <scope>NUCLEOTIDE SEQUENCE [LARGE SCALE GENOMIC DNA]</scope>
    <source>
        <strain evidence="5 6">NIO-1002</strain>
    </source>
</reference>
<evidence type="ECO:0000256" key="3">
    <source>
        <dbReference type="ARBA" id="ARBA00022691"/>
    </source>
</evidence>
<dbReference type="Proteomes" id="UP000183203">
    <property type="component" value="Unassembled WGS sequence"/>
</dbReference>
<dbReference type="AlphaFoldDB" id="A0A1G6GKA6"/>
<dbReference type="CDD" id="cd02440">
    <property type="entry name" value="AdoMet_MTases"/>
    <property type="match status" value="1"/>
</dbReference>